<dbReference type="SMART" id="SM00415">
    <property type="entry name" value="HSF"/>
    <property type="match status" value="1"/>
</dbReference>
<evidence type="ECO:0000256" key="1">
    <source>
        <dbReference type="ARBA" id="ARBA00004123"/>
    </source>
</evidence>
<gene>
    <name evidence="8" type="ORF">LY90DRAFT_16741</name>
</gene>
<protein>
    <submittedName>
        <fullName evidence="8">Winged helix DNA-binding domain-containing protein</fullName>
    </submittedName>
</protein>
<evidence type="ECO:0000256" key="5">
    <source>
        <dbReference type="RuleBase" id="RU004020"/>
    </source>
</evidence>
<evidence type="ECO:0000256" key="6">
    <source>
        <dbReference type="SAM" id="Coils"/>
    </source>
</evidence>
<keyword evidence="6" id="KW-0175">Coiled coil</keyword>
<dbReference type="GO" id="GO:0003700">
    <property type="term" value="F:DNA-binding transcription factor activity"/>
    <property type="evidence" value="ECO:0007669"/>
    <property type="project" value="InterPro"/>
</dbReference>
<dbReference type="PRINTS" id="PR00056">
    <property type="entry name" value="HSFDOMAIN"/>
</dbReference>
<dbReference type="EMBL" id="MCOG01000011">
    <property type="protein sequence ID" value="ORY81122.1"/>
    <property type="molecule type" value="Genomic_DNA"/>
</dbReference>
<reference evidence="8 9" key="1">
    <citation type="submission" date="2016-08" db="EMBL/GenBank/DDBJ databases">
        <title>A Parts List for Fungal Cellulosomes Revealed by Comparative Genomics.</title>
        <authorList>
            <consortium name="DOE Joint Genome Institute"/>
            <person name="Haitjema C.H."/>
            <person name="Gilmore S.P."/>
            <person name="Henske J.K."/>
            <person name="Solomon K.V."/>
            <person name="De Groot R."/>
            <person name="Kuo A."/>
            <person name="Mondo S.J."/>
            <person name="Salamov A.A."/>
            <person name="Labutti K."/>
            <person name="Zhao Z."/>
            <person name="Chiniquy J."/>
            <person name="Barry K."/>
            <person name="Brewer H.M."/>
            <person name="Purvine S.O."/>
            <person name="Wright A.T."/>
            <person name="Boxma B."/>
            <person name="Van Alen T."/>
            <person name="Hackstein J.H."/>
            <person name="Baker S.E."/>
            <person name="Grigoriev I.V."/>
            <person name="O'Malley M.A."/>
        </authorList>
    </citation>
    <scope>NUCLEOTIDE SEQUENCE [LARGE SCALE GENOMIC DNA]</scope>
    <source>
        <strain evidence="8 9">G1</strain>
    </source>
</reference>
<accession>A0A1Y2FB22</accession>
<evidence type="ECO:0000259" key="7">
    <source>
        <dbReference type="SMART" id="SM00415"/>
    </source>
</evidence>
<proteinExistence type="inferred from homology"/>
<dbReference type="InterPro" id="IPR036390">
    <property type="entry name" value="WH_DNA-bd_sf"/>
</dbReference>
<dbReference type="Proteomes" id="UP000193920">
    <property type="component" value="Unassembled WGS sequence"/>
</dbReference>
<organism evidence="8 9">
    <name type="scientific">Neocallimastix californiae</name>
    <dbReference type="NCBI Taxonomy" id="1754190"/>
    <lineage>
        <taxon>Eukaryota</taxon>
        <taxon>Fungi</taxon>
        <taxon>Fungi incertae sedis</taxon>
        <taxon>Chytridiomycota</taxon>
        <taxon>Chytridiomycota incertae sedis</taxon>
        <taxon>Neocallimastigomycetes</taxon>
        <taxon>Neocallimastigales</taxon>
        <taxon>Neocallimastigaceae</taxon>
        <taxon>Neocallimastix</taxon>
    </lineage>
</organism>
<evidence type="ECO:0000313" key="9">
    <source>
        <dbReference type="Proteomes" id="UP000193920"/>
    </source>
</evidence>
<comment type="caution">
    <text evidence="8">The sequence shown here is derived from an EMBL/GenBank/DDBJ whole genome shotgun (WGS) entry which is preliminary data.</text>
</comment>
<feature type="coiled-coil region" evidence="6">
    <location>
        <begin position="112"/>
        <end position="181"/>
    </location>
</feature>
<dbReference type="AlphaFoldDB" id="A0A1Y2FB22"/>
<dbReference type="InterPro" id="IPR036388">
    <property type="entry name" value="WH-like_DNA-bd_sf"/>
</dbReference>
<name>A0A1Y2FB22_9FUNG</name>
<evidence type="ECO:0000256" key="2">
    <source>
        <dbReference type="ARBA" id="ARBA00006403"/>
    </source>
</evidence>
<dbReference type="Pfam" id="PF00447">
    <property type="entry name" value="HSF_DNA-bind"/>
    <property type="match status" value="1"/>
</dbReference>
<dbReference type="OrthoDB" id="2151362at2759"/>
<evidence type="ECO:0000256" key="4">
    <source>
        <dbReference type="ARBA" id="ARBA00023242"/>
    </source>
</evidence>
<sequence length="220" mass="26429">MSGNNHDNTLKYQEFQKQNFIGKLIEMLNNPEISDLISWNEDKISVIIKNINEFSGRALPMYFKHNKFNSFTRQLNTYGFSYKKIDDQTFKFQNENFIENKPELLKYISKKKNKNDEDIQSLQIELNDLKLSHGQLQREYNSLRQVMERMRMENNELRMMNKKLQNQVDDLQKMNNDIDLKYNNMKVKNGKIYYNLVSILENLKVENNIGYLDKKRKYVA</sequence>
<dbReference type="STRING" id="1754190.A0A1Y2FB22"/>
<comment type="similarity">
    <text evidence="2 5">Belongs to the HSF family.</text>
</comment>
<keyword evidence="9" id="KW-1185">Reference proteome</keyword>
<dbReference type="SUPFAM" id="SSF46785">
    <property type="entry name" value="Winged helix' DNA-binding domain"/>
    <property type="match status" value="1"/>
</dbReference>
<comment type="subcellular location">
    <subcellularLocation>
        <location evidence="1">Nucleus</location>
    </subcellularLocation>
</comment>
<keyword evidence="4" id="KW-0539">Nucleus</keyword>
<feature type="domain" description="HSF-type DNA-binding" evidence="7">
    <location>
        <begin position="16"/>
        <end position="111"/>
    </location>
</feature>
<dbReference type="GO" id="GO:0005634">
    <property type="term" value="C:nucleus"/>
    <property type="evidence" value="ECO:0007669"/>
    <property type="project" value="UniProtKB-SubCell"/>
</dbReference>
<dbReference type="Gene3D" id="1.10.10.10">
    <property type="entry name" value="Winged helix-like DNA-binding domain superfamily/Winged helix DNA-binding domain"/>
    <property type="match status" value="1"/>
</dbReference>
<dbReference type="PANTHER" id="PTHR10015">
    <property type="entry name" value="HEAT SHOCK TRANSCRIPTION FACTOR"/>
    <property type="match status" value="1"/>
</dbReference>
<evidence type="ECO:0000313" key="8">
    <source>
        <dbReference type="EMBL" id="ORY81122.1"/>
    </source>
</evidence>
<keyword evidence="3 8" id="KW-0238">DNA-binding</keyword>
<dbReference type="GO" id="GO:0043565">
    <property type="term" value="F:sequence-specific DNA binding"/>
    <property type="evidence" value="ECO:0007669"/>
    <property type="project" value="InterPro"/>
</dbReference>
<dbReference type="PANTHER" id="PTHR10015:SF427">
    <property type="entry name" value="HEAT SHOCK FACTOR PROTEIN"/>
    <property type="match status" value="1"/>
</dbReference>
<evidence type="ECO:0000256" key="3">
    <source>
        <dbReference type="ARBA" id="ARBA00023125"/>
    </source>
</evidence>
<dbReference type="InterPro" id="IPR000232">
    <property type="entry name" value="HSF_DNA-bd"/>
</dbReference>